<dbReference type="RefSeq" id="WP_269882964.1">
    <property type="nucleotide sequence ID" value="NZ_JAQAGZ010000012.1"/>
</dbReference>
<evidence type="ECO:0000313" key="3">
    <source>
        <dbReference type="Proteomes" id="UP001527882"/>
    </source>
</evidence>
<protein>
    <submittedName>
        <fullName evidence="2">Copper amine oxidase N-terminal domain-containing protein</fullName>
    </submittedName>
</protein>
<dbReference type="InterPro" id="IPR012854">
    <property type="entry name" value="Cu_amine_oxidase-like_N"/>
</dbReference>
<feature type="domain" description="Copper amine oxidase-like N-terminal" evidence="1">
    <location>
        <begin position="19"/>
        <end position="111"/>
    </location>
</feature>
<dbReference type="Proteomes" id="UP001527882">
    <property type="component" value="Unassembled WGS sequence"/>
</dbReference>
<dbReference type="Pfam" id="PF07833">
    <property type="entry name" value="Cu_amine_oxidN1"/>
    <property type="match status" value="1"/>
</dbReference>
<dbReference type="EMBL" id="JAQAGZ010000012">
    <property type="protein sequence ID" value="MCZ8514436.1"/>
    <property type="molecule type" value="Genomic_DNA"/>
</dbReference>
<sequence>MPINLRRKDSAVRGAADSEEGTTLVPFRPVFEKLGLTVAGTVPRKPLRERRKGWRSSLVIDDPDAYVNDQLNRLELAPRLVGGNTLVPVRFVSEASGKDVVWDLKATSIFIQPRASRSSAILRTTPWTDSFRITIRRARSCPSANMWGCADP</sequence>
<dbReference type="Gene3D" id="3.30.457.10">
    <property type="entry name" value="Copper amine oxidase-like, N-terminal domain"/>
    <property type="match status" value="1"/>
</dbReference>
<dbReference type="InterPro" id="IPR036582">
    <property type="entry name" value="Mao_N_sf"/>
</dbReference>
<gene>
    <name evidence="2" type="ORF">O9H85_18815</name>
</gene>
<reference evidence="2 3" key="1">
    <citation type="submission" date="2022-12" db="EMBL/GenBank/DDBJ databases">
        <title>Draft genome sequence of Paenibacillus sp. dW9.</title>
        <authorList>
            <person name="Choi E.-W."/>
            <person name="Kim D.-U."/>
        </authorList>
    </citation>
    <scope>NUCLEOTIDE SEQUENCE [LARGE SCALE GENOMIC DNA]</scope>
    <source>
        <strain evidence="3">dW9</strain>
    </source>
</reference>
<evidence type="ECO:0000313" key="2">
    <source>
        <dbReference type="EMBL" id="MCZ8514436.1"/>
    </source>
</evidence>
<name>A0ABT4QC43_9BACL</name>
<comment type="caution">
    <text evidence="2">The sequence shown here is derived from an EMBL/GenBank/DDBJ whole genome shotgun (WGS) entry which is preliminary data.</text>
</comment>
<dbReference type="SUPFAM" id="SSF55383">
    <property type="entry name" value="Copper amine oxidase, domain N"/>
    <property type="match status" value="1"/>
</dbReference>
<proteinExistence type="predicted"/>
<evidence type="ECO:0000259" key="1">
    <source>
        <dbReference type="Pfam" id="PF07833"/>
    </source>
</evidence>
<organism evidence="2 3">
    <name type="scientific">Paenibacillus gyeongsangnamensis</name>
    <dbReference type="NCBI Taxonomy" id="3388067"/>
    <lineage>
        <taxon>Bacteria</taxon>
        <taxon>Bacillati</taxon>
        <taxon>Bacillota</taxon>
        <taxon>Bacilli</taxon>
        <taxon>Bacillales</taxon>
        <taxon>Paenibacillaceae</taxon>
        <taxon>Paenibacillus</taxon>
    </lineage>
</organism>
<keyword evidence="3" id="KW-1185">Reference proteome</keyword>
<accession>A0ABT4QC43</accession>